<evidence type="ECO:0000256" key="1">
    <source>
        <dbReference type="RuleBase" id="RU003682"/>
    </source>
</evidence>
<dbReference type="GO" id="GO:0046872">
    <property type="term" value="F:metal ion binding"/>
    <property type="evidence" value="ECO:0007669"/>
    <property type="project" value="UniProtKB-KW"/>
</dbReference>
<keyword evidence="1" id="KW-0560">Oxidoreductase</keyword>
<feature type="domain" description="Fe2OG dioxygenase" evidence="2">
    <location>
        <begin position="180"/>
        <end position="281"/>
    </location>
</feature>
<dbReference type="STRING" id="1353009.A0A1Y2II17"/>
<dbReference type="Pfam" id="PF14226">
    <property type="entry name" value="DIOX_N"/>
    <property type="match status" value="1"/>
</dbReference>
<evidence type="ECO:0000313" key="4">
    <source>
        <dbReference type="Proteomes" id="UP000193067"/>
    </source>
</evidence>
<dbReference type="SUPFAM" id="SSF51197">
    <property type="entry name" value="Clavaminate synthase-like"/>
    <property type="match status" value="1"/>
</dbReference>
<reference evidence="3 4" key="1">
    <citation type="journal article" date="2015" name="Biotechnol. Biofuels">
        <title>Enhanced degradation of softwood versus hardwood by the white-rot fungus Pycnoporus coccineus.</title>
        <authorList>
            <person name="Couturier M."/>
            <person name="Navarro D."/>
            <person name="Chevret D."/>
            <person name="Henrissat B."/>
            <person name="Piumi F."/>
            <person name="Ruiz-Duenas F.J."/>
            <person name="Martinez A.T."/>
            <person name="Grigoriev I.V."/>
            <person name="Riley R."/>
            <person name="Lipzen A."/>
            <person name="Berrin J.G."/>
            <person name="Master E.R."/>
            <person name="Rosso M.N."/>
        </authorList>
    </citation>
    <scope>NUCLEOTIDE SEQUENCE [LARGE SCALE GENOMIC DNA]</scope>
    <source>
        <strain evidence="3 4">BRFM310</strain>
    </source>
</reference>
<dbReference type="InterPro" id="IPR044861">
    <property type="entry name" value="IPNS-like_FE2OG_OXY"/>
</dbReference>
<keyword evidence="4" id="KW-1185">Reference proteome</keyword>
<dbReference type="InterPro" id="IPR026992">
    <property type="entry name" value="DIOX_N"/>
</dbReference>
<keyword evidence="1" id="KW-0408">Iron</keyword>
<evidence type="ECO:0000259" key="2">
    <source>
        <dbReference type="PROSITE" id="PS51471"/>
    </source>
</evidence>
<dbReference type="GO" id="GO:0016491">
    <property type="term" value="F:oxidoreductase activity"/>
    <property type="evidence" value="ECO:0007669"/>
    <property type="project" value="UniProtKB-KW"/>
</dbReference>
<dbReference type="AlphaFoldDB" id="A0A1Y2II17"/>
<protein>
    <submittedName>
        <fullName evidence="3">Clavaminate synthase-like protein</fullName>
    </submittedName>
</protein>
<proteinExistence type="inferred from homology"/>
<dbReference type="PANTHER" id="PTHR47990">
    <property type="entry name" value="2-OXOGLUTARATE (2OG) AND FE(II)-DEPENDENT OXYGENASE SUPERFAMILY PROTEIN-RELATED"/>
    <property type="match status" value="1"/>
</dbReference>
<dbReference type="Gene3D" id="2.60.120.330">
    <property type="entry name" value="B-lactam Antibiotic, Isopenicillin N Synthase, Chain"/>
    <property type="match status" value="1"/>
</dbReference>
<evidence type="ECO:0000313" key="3">
    <source>
        <dbReference type="EMBL" id="OSD00830.1"/>
    </source>
</evidence>
<dbReference type="EMBL" id="KZ084115">
    <property type="protein sequence ID" value="OSD00830.1"/>
    <property type="molecule type" value="Genomic_DNA"/>
</dbReference>
<dbReference type="InterPro" id="IPR050231">
    <property type="entry name" value="Iron_ascorbate_oxido_reductase"/>
</dbReference>
<dbReference type="InterPro" id="IPR027443">
    <property type="entry name" value="IPNS-like_sf"/>
</dbReference>
<dbReference type="PROSITE" id="PS51471">
    <property type="entry name" value="FE2OG_OXY"/>
    <property type="match status" value="1"/>
</dbReference>
<keyword evidence="1" id="KW-0479">Metal-binding</keyword>
<dbReference type="Proteomes" id="UP000193067">
    <property type="component" value="Unassembled WGS sequence"/>
</dbReference>
<dbReference type="InterPro" id="IPR005123">
    <property type="entry name" value="Oxoglu/Fe-dep_dioxygenase_dom"/>
</dbReference>
<dbReference type="OrthoDB" id="406156at2759"/>
<name>A0A1Y2II17_TRAC3</name>
<comment type="similarity">
    <text evidence="1">Belongs to the iron/ascorbate-dependent oxidoreductase family.</text>
</comment>
<gene>
    <name evidence="3" type="ORF">PYCCODRAFT_1446012</name>
</gene>
<dbReference type="Pfam" id="PF03171">
    <property type="entry name" value="2OG-FeII_Oxy"/>
    <property type="match status" value="1"/>
</dbReference>
<organism evidence="3 4">
    <name type="scientific">Trametes coccinea (strain BRFM310)</name>
    <name type="common">Pycnoporus coccineus</name>
    <dbReference type="NCBI Taxonomy" id="1353009"/>
    <lineage>
        <taxon>Eukaryota</taxon>
        <taxon>Fungi</taxon>
        <taxon>Dikarya</taxon>
        <taxon>Basidiomycota</taxon>
        <taxon>Agaricomycotina</taxon>
        <taxon>Agaricomycetes</taxon>
        <taxon>Polyporales</taxon>
        <taxon>Polyporaceae</taxon>
        <taxon>Trametes</taxon>
    </lineage>
</organism>
<sequence>MPGLTKSLSFPTDVPTHSLLVVDYQLLKAGNADEVAKLWHAATHTGFWYLFNHGVEWEVNAMFDLGAETLALPLSEKMMYEQGDNGDSFGYKARGTIATDLNGTRDTVEFLNIAQDDALSWPRPTHRTYPSTVNARMDGVVVPFIQKSMAVNNTLLDIFEQLLGLPKGAIAALHDGGETCGSEARVVKTPPNQSSAGIGAHTDFGTLTFLHNRLGGLQVLPPGSQEWQYVKPLPGHAICNVGDALAIFSGGILRSNLHRVMPPPGQQSRFERYSVAFFTRPKDTVVLRPLAEESTSIADAVTANPKAEFYSGATAGEWTARRIRKLRLRNRKGPETWVEAKGTEHQNVFAGPGVVTASA</sequence>
<accession>A0A1Y2II17</accession>